<dbReference type="GeneID" id="64695790"/>
<accession>A0A9P7FBT7</accession>
<dbReference type="AlphaFoldDB" id="A0A9P7FBT7"/>
<dbReference type="EMBL" id="JABBWM010000017">
    <property type="protein sequence ID" value="KAG2111726.1"/>
    <property type="molecule type" value="Genomic_DNA"/>
</dbReference>
<keyword evidence="2" id="KW-1185">Reference proteome</keyword>
<reference evidence="1" key="1">
    <citation type="journal article" date="2020" name="New Phytol.">
        <title>Comparative genomics reveals dynamic genome evolution in host specialist ectomycorrhizal fungi.</title>
        <authorList>
            <person name="Lofgren L.A."/>
            <person name="Nguyen N.H."/>
            <person name="Vilgalys R."/>
            <person name="Ruytinx J."/>
            <person name="Liao H.L."/>
            <person name="Branco S."/>
            <person name="Kuo A."/>
            <person name="LaButti K."/>
            <person name="Lipzen A."/>
            <person name="Andreopoulos W."/>
            <person name="Pangilinan J."/>
            <person name="Riley R."/>
            <person name="Hundley H."/>
            <person name="Na H."/>
            <person name="Barry K."/>
            <person name="Grigoriev I.V."/>
            <person name="Stajich J.E."/>
            <person name="Kennedy P.G."/>
        </authorList>
    </citation>
    <scope>NUCLEOTIDE SEQUENCE</scope>
    <source>
        <strain evidence="1">FC423</strain>
    </source>
</reference>
<sequence length="353" mass="39900">MCLFESFCALSLINHGPHQEYHQEMYRWLSATHPPQDLKSATLWRGHQKMKALSATRGALSVGGGDLEKRNGQHEALTATRAATSEDLEIRSAHNEYCILCRDGAVHYEDNTLFMLCLQLPPDIETKVLQEDISFRCICCHIKMEQSAAYFGFYNSNGLPFLDKFLSVTGALEVSARAKISVALVIFIYLILVDFEVAAYSLFLVPGVSVILTTVPQFEYQLISEIRDSTWERGTAYELRPKSFRSDPPRVQPYIKPYYSGDGIKYVEVYYDIGLKNSFIWERVVIGVSTHTDEDFGDPFTGYGDDSKGHVSTLVNDQSIIDHAQESYLWMLCCSSLINNLDSFHGLQEAVVR</sequence>
<gene>
    <name evidence="1" type="ORF">F5147DRAFT_651353</name>
</gene>
<organism evidence="1 2">
    <name type="scientific">Suillus discolor</name>
    <dbReference type="NCBI Taxonomy" id="1912936"/>
    <lineage>
        <taxon>Eukaryota</taxon>
        <taxon>Fungi</taxon>
        <taxon>Dikarya</taxon>
        <taxon>Basidiomycota</taxon>
        <taxon>Agaricomycotina</taxon>
        <taxon>Agaricomycetes</taxon>
        <taxon>Agaricomycetidae</taxon>
        <taxon>Boletales</taxon>
        <taxon>Suillineae</taxon>
        <taxon>Suillaceae</taxon>
        <taxon>Suillus</taxon>
    </lineage>
</organism>
<dbReference type="RefSeq" id="XP_041294945.1">
    <property type="nucleotide sequence ID" value="XM_041433531.1"/>
</dbReference>
<comment type="caution">
    <text evidence="1">The sequence shown here is derived from an EMBL/GenBank/DDBJ whole genome shotgun (WGS) entry which is preliminary data.</text>
</comment>
<evidence type="ECO:0000313" key="1">
    <source>
        <dbReference type="EMBL" id="KAG2111726.1"/>
    </source>
</evidence>
<protein>
    <submittedName>
        <fullName evidence="1">Uncharacterized protein</fullName>
    </submittedName>
</protein>
<dbReference type="OrthoDB" id="2655622at2759"/>
<evidence type="ECO:0000313" key="2">
    <source>
        <dbReference type="Proteomes" id="UP000823399"/>
    </source>
</evidence>
<proteinExistence type="predicted"/>
<dbReference type="Proteomes" id="UP000823399">
    <property type="component" value="Unassembled WGS sequence"/>
</dbReference>
<name>A0A9P7FBT7_9AGAM</name>